<reference evidence="1" key="1">
    <citation type="submission" date="2022-09" db="EMBL/GenBank/DDBJ databases">
        <title>Actin cytoskeleton and complex cell architecture in an #Asgard archaeon.</title>
        <authorList>
            <person name="Ponce Toledo R.I."/>
            <person name="Schleper C."/>
            <person name="Rodrigues Oliveira T."/>
            <person name="Wollweber F."/>
            <person name="Xu J."/>
            <person name="Rittmann S."/>
            <person name="Klingl A."/>
            <person name="Pilhofer M."/>
        </authorList>
    </citation>
    <scope>NUCLEOTIDE SEQUENCE</scope>
    <source>
        <strain evidence="1">B-35</strain>
    </source>
</reference>
<organism evidence="1 2">
    <name type="scientific">Candidatus Lokiarchaeum ossiferum</name>
    <dbReference type="NCBI Taxonomy" id="2951803"/>
    <lineage>
        <taxon>Archaea</taxon>
        <taxon>Promethearchaeati</taxon>
        <taxon>Promethearchaeota</taxon>
        <taxon>Promethearchaeia</taxon>
        <taxon>Promethearchaeales</taxon>
        <taxon>Promethearchaeaceae</taxon>
        <taxon>Candidatus Lokiarchaeum</taxon>
    </lineage>
</organism>
<sequence>MVVYMEVPEIVSVVGIFSQEEISTICHQFAILKAKSDKSYRKLALGILLSQYKLKSDTQRVQHTKDLFLYCFQSFPEVLPVLHYNIRKKEVVDVDLLSLFFTKLFTKIPHLHCGLQLNISQKQFHSEIYTSLHAQFPHLQLIFQLNPTYQNLDLEYFITEDLNRLKEIISYILIDYSQGKGISLNLMQMQRIQQLLKGFNLIIAGGLSGEKLRERLTDLEIIFGKNFSIDAQSKLREQNSPFLSPERVQKYLAQSFF</sequence>
<protein>
    <submittedName>
        <fullName evidence="1">Uncharacterized protein</fullName>
    </submittedName>
</protein>
<gene>
    <name evidence="1" type="ORF">NEF87_003112</name>
</gene>
<keyword evidence="2" id="KW-1185">Reference proteome</keyword>
<name>A0ABY6HVC9_9ARCH</name>
<accession>A0ABY6HVC9</accession>
<dbReference type="EMBL" id="CP104013">
    <property type="protein sequence ID" value="UYP46827.1"/>
    <property type="molecule type" value="Genomic_DNA"/>
</dbReference>
<evidence type="ECO:0000313" key="2">
    <source>
        <dbReference type="Proteomes" id="UP001208689"/>
    </source>
</evidence>
<proteinExistence type="predicted"/>
<evidence type="ECO:0000313" key="1">
    <source>
        <dbReference type="EMBL" id="UYP46827.1"/>
    </source>
</evidence>
<dbReference type="Proteomes" id="UP001208689">
    <property type="component" value="Chromosome"/>
</dbReference>